<evidence type="ECO:0000259" key="3">
    <source>
        <dbReference type="Pfam" id="PF22124"/>
    </source>
</evidence>
<dbReference type="Proteomes" id="UP000245880">
    <property type="component" value="Unassembled WGS sequence"/>
</dbReference>
<dbReference type="InterPro" id="IPR012341">
    <property type="entry name" value="6hp_glycosidase-like_sf"/>
</dbReference>
<dbReference type="GO" id="GO:0005975">
    <property type="term" value="P:carbohydrate metabolic process"/>
    <property type="evidence" value="ECO:0007669"/>
    <property type="project" value="InterPro"/>
</dbReference>
<dbReference type="AlphaFoldDB" id="A0A316AEZ1"/>
<dbReference type="InterPro" id="IPR016518">
    <property type="entry name" value="Alpha-L-fucosidase"/>
</dbReference>
<comment type="caution">
    <text evidence="4">The sequence shown here is derived from an EMBL/GenBank/DDBJ whole genome shotgun (WGS) entry which is preliminary data.</text>
</comment>
<dbReference type="InterPro" id="IPR008928">
    <property type="entry name" value="6-hairpin_glycosidase_sf"/>
</dbReference>
<dbReference type="GO" id="GO:0004560">
    <property type="term" value="F:alpha-L-fucosidase activity"/>
    <property type="evidence" value="ECO:0007669"/>
    <property type="project" value="InterPro"/>
</dbReference>
<evidence type="ECO:0000313" key="5">
    <source>
        <dbReference type="Proteomes" id="UP000245880"/>
    </source>
</evidence>
<keyword evidence="5" id="KW-1185">Reference proteome</keyword>
<dbReference type="PIRSF" id="PIRSF007663">
    <property type="entry name" value="UCP007663"/>
    <property type="match status" value="1"/>
</dbReference>
<evidence type="ECO:0000259" key="2">
    <source>
        <dbReference type="Pfam" id="PF21307"/>
    </source>
</evidence>
<feature type="domain" description="Glycosyl hydrolase family 95 catalytic" evidence="3">
    <location>
        <begin position="290"/>
        <end position="693"/>
    </location>
</feature>
<dbReference type="Pfam" id="PF22124">
    <property type="entry name" value="Glyco_hydro_95_cat"/>
    <property type="match status" value="1"/>
</dbReference>
<dbReference type="SUPFAM" id="SSF48208">
    <property type="entry name" value="Six-hairpin glycosidases"/>
    <property type="match status" value="1"/>
</dbReference>
<gene>
    <name evidence="4" type="ORF">CLV98_11326</name>
</gene>
<dbReference type="Gene3D" id="1.50.10.10">
    <property type="match status" value="1"/>
</dbReference>
<dbReference type="Pfam" id="PF21307">
    <property type="entry name" value="Glyco_hydro_95_C"/>
    <property type="match status" value="1"/>
</dbReference>
<dbReference type="EMBL" id="QGDT01000013">
    <property type="protein sequence ID" value="PWJ55550.1"/>
    <property type="molecule type" value="Genomic_DNA"/>
</dbReference>
<sequence>MASLHLTIRGSAQQAQDLQLWYQQPAEKWMTQALPLGNGYLGAMFFGGIDKERIQFTEGSLWAGGKGAHPEYNFGIRENAAKVLPTIRALLAEGKYKEAHQLANKELTGQIHQTKGKTPAIDFGAQQTMGDLMVTVSRKGEVADYSRSLDLATATGSVRYKVGKDQYTRSYFGNYPSKVMVYHYTCTSPQTYTIAFQTPHVKDHEAFENQVYRFGGHLQNNGQAFETAYQIRTDGKLSFKDGSLSVADAHYMTIAHTAATEYRLQFPDYKGHDYQKDNQMTMAGIRNKDFKKLQKEALTDYQSLFDRVQFSLSNGPQSNALPTDQRLAAHYQGTVDLGLERLYFQYGRYLMISGSRPGAISMNLQGKWNDSTDPPWAADFHANINLQMIYWPAEITNLSECHIPYLDLTQSIVEPGRLTAKHFFGTKGWVVNTMLNAYGFTSPGWEFPWGFFPGGAGWMSRHLWEHYAFTKDKEFLQKKAYPILKEASLFWMDYLTKDAQGYLISSPSYSPEHGGISMGATMDHQIAWDLLSNTYKATQILNTDAAFAAQIKEVKDRIQPNQIGSWGQLQEWKEDKDDSTSRHRHVSHLYGLYPGYQISPNSSPDLAQAAKVTLNARGDEGTGWSLAWKINFWSRLLDGDRAYQLFHNLLKPVDQAGVNMSNGGGSYANLLCAHPPFQLDGNMGATAGIAEMLLQSHNEVIHLLPALPSAWPDGEMKGLKARGNVTVDQKWEDGQLVQVRLVAQETGTYTIQYKALVKEIRLTKNKAITLGKEL</sequence>
<name>A0A316AEZ1_9BACT</name>
<reference evidence="4 5" key="1">
    <citation type="submission" date="2018-03" db="EMBL/GenBank/DDBJ databases">
        <title>Genomic Encyclopedia of Archaeal and Bacterial Type Strains, Phase II (KMG-II): from individual species to whole genera.</title>
        <authorList>
            <person name="Goeker M."/>
        </authorList>
    </citation>
    <scope>NUCLEOTIDE SEQUENCE [LARGE SCALE GENOMIC DNA]</scope>
    <source>
        <strain evidence="4 5">DSM 100346</strain>
    </source>
</reference>
<protein>
    <submittedName>
        <fullName evidence="4">Alpha-L-fucosidase 2</fullName>
    </submittedName>
</protein>
<feature type="domain" description="Alpha fucosidase A-like C-terminal" evidence="2">
    <location>
        <begin position="695"/>
        <end position="763"/>
    </location>
</feature>
<evidence type="ECO:0000259" key="1">
    <source>
        <dbReference type="Pfam" id="PF14498"/>
    </source>
</evidence>
<dbReference type="PANTHER" id="PTHR31084:SF0">
    <property type="entry name" value="ALPHA-L-FUCOSIDASE 2"/>
    <property type="match status" value="1"/>
</dbReference>
<proteinExistence type="predicted"/>
<dbReference type="PANTHER" id="PTHR31084">
    <property type="entry name" value="ALPHA-L-FUCOSIDASE 2"/>
    <property type="match status" value="1"/>
</dbReference>
<accession>A0A316AEZ1</accession>
<dbReference type="InterPro" id="IPR027414">
    <property type="entry name" value="GH95_N_dom"/>
</dbReference>
<evidence type="ECO:0000313" key="4">
    <source>
        <dbReference type="EMBL" id="PWJ55550.1"/>
    </source>
</evidence>
<feature type="domain" description="Glycosyl hydrolase family 95 N-terminal" evidence="1">
    <location>
        <begin position="20"/>
        <end position="263"/>
    </location>
</feature>
<dbReference type="Gene3D" id="2.70.98.50">
    <property type="entry name" value="putative glycoside hydrolase family protein from bacillus halodurans"/>
    <property type="match status" value="1"/>
</dbReference>
<dbReference type="InterPro" id="IPR049053">
    <property type="entry name" value="AFCA-like_C"/>
</dbReference>
<dbReference type="Pfam" id="PF14498">
    <property type="entry name" value="Glyco_hyd_65N_2"/>
    <property type="match status" value="1"/>
</dbReference>
<organism evidence="4 5">
    <name type="scientific">Dyadobacter jejuensis</name>
    <dbReference type="NCBI Taxonomy" id="1082580"/>
    <lineage>
        <taxon>Bacteria</taxon>
        <taxon>Pseudomonadati</taxon>
        <taxon>Bacteroidota</taxon>
        <taxon>Cytophagia</taxon>
        <taxon>Cytophagales</taxon>
        <taxon>Spirosomataceae</taxon>
        <taxon>Dyadobacter</taxon>
    </lineage>
</organism>
<dbReference type="InterPro" id="IPR054363">
    <property type="entry name" value="GH95_cat"/>
</dbReference>